<evidence type="ECO:0000256" key="1">
    <source>
        <dbReference type="SAM" id="MobiDB-lite"/>
    </source>
</evidence>
<organism evidence="2 3">
    <name type="scientific">Takifugu flavidus</name>
    <name type="common">sansaifugu</name>
    <dbReference type="NCBI Taxonomy" id="433684"/>
    <lineage>
        <taxon>Eukaryota</taxon>
        <taxon>Metazoa</taxon>
        <taxon>Chordata</taxon>
        <taxon>Craniata</taxon>
        <taxon>Vertebrata</taxon>
        <taxon>Euteleostomi</taxon>
        <taxon>Actinopterygii</taxon>
        <taxon>Neopterygii</taxon>
        <taxon>Teleostei</taxon>
        <taxon>Neoteleostei</taxon>
        <taxon>Acanthomorphata</taxon>
        <taxon>Eupercaria</taxon>
        <taxon>Tetraodontiformes</taxon>
        <taxon>Tetradontoidea</taxon>
        <taxon>Tetraodontidae</taxon>
        <taxon>Takifugu</taxon>
    </lineage>
</organism>
<sequence length="203" mass="22357">MGRSVWRREIEEQKEKWDETSHTSRKGNGGCHAVDICVQAGPDDVAFTAPCWVSHHHPHPLPLSLTRESSSSACTGMYLCVYVRLSVTEPARERMSPLRAHTAGSNNTYSTGQTVSQYSFIVPKIGVESKAETLGGVWGGAVGKRKGVSTLEKRRKLEVQLTQGNQGVKGIRGVSQTSGKKRRVKKFKNLLEVHVLHHLDSSV</sequence>
<evidence type="ECO:0000313" key="3">
    <source>
        <dbReference type="Proteomes" id="UP000324091"/>
    </source>
</evidence>
<accession>A0A5C6MXH6</accession>
<protein>
    <submittedName>
        <fullName evidence="2">Uncharacterized protein</fullName>
    </submittedName>
</protein>
<dbReference type="AlphaFoldDB" id="A0A5C6MXH6"/>
<proteinExistence type="predicted"/>
<comment type="caution">
    <text evidence="2">The sequence shown here is derived from an EMBL/GenBank/DDBJ whole genome shotgun (WGS) entry which is preliminary data.</text>
</comment>
<keyword evidence="3" id="KW-1185">Reference proteome</keyword>
<dbReference type="EMBL" id="RHFK02000018">
    <property type="protein sequence ID" value="TWW60034.1"/>
    <property type="molecule type" value="Genomic_DNA"/>
</dbReference>
<feature type="compositionally biased region" description="Basic and acidic residues" evidence="1">
    <location>
        <begin position="1"/>
        <end position="22"/>
    </location>
</feature>
<gene>
    <name evidence="2" type="ORF">D4764_05G0001240</name>
</gene>
<evidence type="ECO:0000313" key="2">
    <source>
        <dbReference type="EMBL" id="TWW60034.1"/>
    </source>
</evidence>
<reference evidence="2 3" key="1">
    <citation type="submission" date="2019-04" db="EMBL/GenBank/DDBJ databases">
        <title>Chromosome genome assembly for Takifugu flavidus.</title>
        <authorList>
            <person name="Xiao S."/>
        </authorList>
    </citation>
    <scope>NUCLEOTIDE SEQUENCE [LARGE SCALE GENOMIC DNA]</scope>
    <source>
        <strain evidence="2">HTHZ2018</strain>
        <tissue evidence="2">Muscle</tissue>
    </source>
</reference>
<name>A0A5C6MXH6_9TELE</name>
<dbReference type="Proteomes" id="UP000324091">
    <property type="component" value="Chromosome 5"/>
</dbReference>
<feature type="region of interest" description="Disordered" evidence="1">
    <location>
        <begin position="1"/>
        <end position="27"/>
    </location>
</feature>